<dbReference type="Pfam" id="PF13302">
    <property type="entry name" value="Acetyltransf_3"/>
    <property type="match status" value="1"/>
</dbReference>
<dbReference type="AlphaFoldDB" id="A0A9D1K4L6"/>
<dbReference type="Proteomes" id="UP000824139">
    <property type="component" value="Unassembled WGS sequence"/>
</dbReference>
<dbReference type="Gene3D" id="3.40.630.30">
    <property type="match status" value="1"/>
</dbReference>
<dbReference type="EMBL" id="DVJO01000056">
    <property type="protein sequence ID" value="HIS82494.1"/>
    <property type="molecule type" value="Genomic_DNA"/>
</dbReference>
<dbReference type="SUPFAM" id="SSF55729">
    <property type="entry name" value="Acyl-CoA N-acyltransferases (Nat)"/>
    <property type="match status" value="1"/>
</dbReference>
<dbReference type="PANTHER" id="PTHR43792">
    <property type="entry name" value="GNAT FAMILY, PUTATIVE (AFU_ORTHOLOGUE AFUA_3G00765)-RELATED-RELATED"/>
    <property type="match status" value="1"/>
</dbReference>
<gene>
    <name evidence="2" type="ORF">IAD41_02665</name>
</gene>
<reference evidence="2" key="1">
    <citation type="submission" date="2020-10" db="EMBL/GenBank/DDBJ databases">
        <authorList>
            <person name="Gilroy R."/>
        </authorList>
    </citation>
    <scope>NUCLEOTIDE SEQUENCE</scope>
    <source>
        <strain evidence="2">CHK152-2994</strain>
    </source>
</reference>
<evidence type="ECO:0000313" key="2">
    <source>
        <dbReference type="EMBL" id="HIS82494.1"/>
    </source>
</evidence>
<organism evidence="2 3">
    <name type="scientific">Candidatus Scatenecus faecavium</name>
    <dbReference type="NCBI Taxonomy" id="2840915"/>
    <lineage>
        <taxon>Bacteria</taxon>
        <taxon>Candidatus Scatenecus</taxon>
    </lineage>
</organism>
<sequence length="173" mass="20583">MKNIFLSSERLLLKYITQNEFCELKSILQNPEVMYAWEYQFDDKDVQDWIDKNLELYQKYNLGYFIIEDKLSHKVLGQAALMPDFIENKLYHEIGYILKKEYWHKGFATECAKALTDYAFEKLNLTEVIFEIRPSNKASRNVAERLGAKTEGEFIKHVRGKDMVHLIYKLKKL</sequence>
<dbReference type="GO" id="GO:0016747">
    <property type="term" value="F:acyltransferase activity, transferring groups other than amino-acyl groups"/>
    <property type="evidence" value="ECO:0007669"/>
    <property type="project" value="InterPro"/>
</dbReference>
<dbReference type="PANTHER" id="PTHR43792:SF1">
    <property type="entry name" value="N-ACETYLTRANSFERASE DOMAIN-CONTAINING PROTEIN"/>
    <property type="match status" value="1"/>
</dbReference>
<protein>
    <submittedName>
        <fullName evidence="2">GNAT family N-acetyltransferase</fullName>
    </submittedName>
</protein>
<reference evidence="2" key="2">
    <citation type="journal article" date="2021" name="PeerJ">
        <title>Extensive microbial diversity within the chicken gut microbiome revealed by metagenomics and culture.</title>
        <authorList>
            <person name="Gilroy R."/>
            <person name="Ravi A."/>
            <person name="Getino M."/>
            <person name="Pursley I."/>
            <person name="Horton D.L."/>
            <person name="Alikhan N.F."/>
            <person name="Baker D."/>
            <person name="Gharbi K."/>
            <person name="Hall N."/>
            <person name="Watson M."/>
            <person name="Adriaenssens E.M."/>
            <person name="Foster-Nyarko E."/>
            <person name="Jarju S."/>
            <person name="Secka A."/>
            <person name="Antonio M."/>
            <person name="Oren A."/>
            <person name="Chaudhuri R.R."/>
            <person name="La Ragione R."/>
            <person name="Hildebrand F."/>
            <person name="Pallen M.J."/>
        </authorList>
    </citation>
    <scope>NUCLEOTIDE SEQUENCE</scope>
    <source>
        <strain evidence="2">CHK152-2994</strain>
    </source>
</reference>
<name>A0A9D1K4L6_9BACT</name>
<dbReference type="InterPro" id="IPR000182">
    <property type="entry name" value="GNAT_dom"/>
</dbReference>
<accession>A0A9D1K4L6</accession>
<dbReference type="InterPro" id="IPR016181">
    <property type="entry name" value="Acyl_CoA_acyltransferase"/>
</dbReference>
<dbReference type="InterPro" id="IPR051531">
    <property type="entry name" value="N-acetyltransferase"/>
</dbReference>
<feature type="domain" description="N-acetyltransferase" evidence="1">
    <location>
        <begin position="11"/>
        <end position="171"/>
    </location>
</feature>
<proteinExistence type="predicted"/>
<evidence type="ECO:0000259" key="1">
    <source>
        <dbReference type="PROSITE" id="PS51186"/>
    </source>
</evidence>
<dbReference type="PROSITE" id="PS51186">
    <property type="entry name" value="GNAT"/>
    <property type="match status" value="1"/>
</dbReference>
<evidence type="ECO:0000313" key="3">
    <source>
        <dbReference type="Proteomes" id="UP000824139"/>
    </source>
</evidence>
<comment type="caution">
    <text evidence="2">The sequence shown here is derived from an EMBL/GenBank/DDBJ whole genome shotgun (WGS) entry which is preliminary data.</text>
</comment>